<evidence type="ECO:0000256" key="1">
    <source>
        <dbReference type="SAM" id="SignalP"/>
    </source>
</evidence>
<dbReference type="Proteomes" id="UP001221217">
    <property type="component" value="Unassembled WGS sequence"/>
</dbReference>
<proteinExistence type="predicted"/>
<name>A0AAJ1II75_9SPIO</name>
<evidence type="ECO:0000313" key="3">
    <source>
        <dbReference type="Proteomes" id="UP001221217"/>
    </source>
</evidence>
<feature type="signal peptide" evidence="1">
    <location>
        <begin position="1"/>
        <end position="23"/>
    </location>
</feature>
<keyword evidence="1" id="KW-0732">Signal</keyword>
<dbReference type="EMBL" id="JAQQAL010000044">
    <property type="protein sequence ID" value="MDC7228368.1"/>
    <property type="molecule type" value="Genomic_DNA"/>
</dbReference>
<sequence length="640" mass="70584">MRKLLFYTTLALLVALSGCTEFSSSGTGAEDLAVELETVARGDVVQPGGSIELEYSFLETGEIVNILNIVLTGPDSEVIEEIQIEEEPLPGWAEPIELPEDADEGLYSLRFDFYSDEELFYTEEREFFVSVPMGGIRRIESYPPVLYPGGGGLFNAEIDCSMDKCWLRWSLDDEVISAGAAADGFESIEIVAPDEEGVYELKLEVFPFQPQDEEDYDFESGIIREIPLYVNREQKSGVNEFESAEDFHSLFHFRGNLINSADTGLTGVEELIPSGRPVLSVRSGTFGYYLDSFSAFEADSFMLPVSDGVLQSFSLMMSMIPFGLESSGEESAELFYTESLDGTSFFAGLFPDGRITAELKTEDGVFEFTSPEPVVFENIYTSTALSVQIEESGLTVTLYVDGILLAESVYYFDNDTALMINSGNEELSGFTRLGTEVEMLLDEAGVYYSQKLGGAVIDPLQFRRAMEMEYGKFLMYAEGFDGDISELIVSSAETRIENSSLIIPPLSDVEFPFLYPGYEELEFRIVTGGLAEGDAEAVFFVDGFQDDIAEVDFGSIIESNGLVSFSLIFLKDSVNLAGSGDEAVFAGDFSGVGYRIRNNSPETVIEIKSILVIRKNISVSDNSAESDFPVKQQTQDNIRS</sequence>
<gene>
    <name evidence="2" type="ORF">PQJ61_16515</name>
</gene>
<protein>
    <submittedName>
        <fullName evidence="2">Uncharacterized protein</fullName>
    </submittedName>
</protein>
<accession>A0AAJ1II75</accession>
<organism evidence="2 3">
    <name type="scientific">Candidatus Thalassospirochaeta sargassi</name>
    <dbReference type="NCBI Taxonomy" id="3119039"/>
    <lineage>
        <taxon>Bacteria</taxon>
        <taxon>Pseudomonadati</taxon>
        <taxon>Spirochaetota</taxon>
        <taxon>Spirochaetia</taxon>
        <taxon>Spirochaetales</taxon>
        <taxon>Spirochaetaceae</taxon>
        <taxon>Candidatus Thalassospirochaeta</taxon>
    </lineage>
</organism>
<dbReference type="AlphaFoldDB" id="A0AAJ1II75"/>
<dbReference type="PROSITE" id="PS51257">
    <property type="entry name" value="PROKAR_LIPOPROTEIN"/>
    <property type="match status" value="1"/>
</dbReference>
<comment type="caution">
    <text evidence="2">The sequence shown here is derived from an EMBL/GenBank/DDBJ whole genome shotgun (WGS) entry which is preliminary data.</text>
</comment>
<evidence type="ECO:0000313" key="2">
    <source>
        <dbReference type="EMBL" id="MDC7228368.1"/>
    </source>
</evidence>
<feature type="chain" id="PRO_5042605000" evidence="1">
    <location>
        <begin position="24"/>
        <end position="640"/>
    </location>
</feature>
<reference evidence="2 3" key="1">
    <citation type="submission" date="2022-12" db="EMBL/GenBank/DDBJ databases">
        <title>Metagenome assembled genome from gulf of manar.</title>
        <authorList>
            <person name="Kohli P."/>
            <person name="Pk S."/>
            <person name="Venkata Ramana C."/>
            <person name="Sasikala C."/>
        </authorList>
    </citation>
    <scope>NUCLEOTIDE SEQUENCE [LARGE SCALE GENOMIC DNA]</scope>
    <source>
        <strain evidence="2">JB008</strain>
    </source>
</reference>